<evidence type="ECO:0000256" key="3">
    <source>
        <dbReference type="ARBA" id="ARBA00022989"/>
    </source>
</evidence>
<evidence type="ECO:0000259" key="7">
    <source>
        <dbReference type="PROSITE" id="PS51503"/>
    </source>
</evidence>
<dbReference type="InterPro" id="IPR007667">
    <property type="entry name" value="Hypoxia_induced_domain"/>
</dbReference>
<evidence type="ECO:0000313" key="9">
    <source>
        <dbReference type="Proteomes" id="UP000596742"/>
    </source>
</evidence>
<dbReference type="GO" id="GO:0097250">
    <property type="term" value="P:mitochondrial respirasome assembly"/>
    <property type="evidence" value="ECO:0007669"/>
    <property type="project" value="TreeGrafter"/>
</dbReference>
<sequence>MSCILSTDWIPKLDWYQRNMKVKRKSSEDAETDSFQYIPPSVTKADKLKELDSVPEGRIEPGTYEPPPDFDNISEEQKTHKPFDLQFARESWGQIKEDPYGPSQSMVWEQIKTNPLVPIGFSGMVFSFVYGMYQNNLGNAEMANKMMRYRVYASAFTMAALFGGTYYQFLKFKRKKAEFETIYEKMKEHERTLELNQQNHVNNS</sequence>
<name>A0A8B6GE11_MYTGA</name>
<gene>
    <name evidence="8" type="ORF">MGAL_10B044361</name>
</gene>
<dbReference type="PROSITE" id="PS51503">
    <property type="entry name" value="HIG1"/>
    <property type="match status" value="1"/>
</dbReference>
<comment type="caution">
    <text evidence="8">The sequence shown here is derived from an EMBL/GenBank/DDBJ whole genome shotgun (WGS) entry which is preliminary data.</text>
</comment>
<keyword evidence="5 6" id="KW-0472">Membrane</keyword>
<dbReference type="PANTHER" id="PTHR12297:SF3">
    <property type="entry name" value="HIG1 DOMAIN FAMILY MEMBER 1A"/>
    <property type="match status" value="1"/>
</dbReference>
<organism evidence="8 9">
    <name type="scientific">Mytilus galloprovincialis</name>
    <name type="common">Mediterranean mussel</name>
    <dbReference type="NCBI Taxonomy" id="29158"/>
    <lineage>
        <taxon>Eukaryota</taxon>
        <taxon>Metazoa</taxon>
        <taxon>Spiralia</taxon>
        <taxon>Lophotrochozoa</taxon>
        <taxon>Mollusca</taxon>
        <taxon>Bivalvia</taxon>
        <taxon>Autobranchia</taxon>
        <taxon>Pteriomorphia</taxon>
        <taxon>Mytilida</taxon>
        <taxon>Mytiloidea</taxon>
        <taxon>Mytilidae</taxon>
        <taxon>Mytilinae</taxon>
        <taxon>Mytilus</taxon>
    </lineage>
</organism>
<dbReference type="OrthoDB" id="6604018at2759"/>
<evidence type="ECO:0000256" key="6">
    <source>
        <dbReference type="SAM" id="Phobius"/>
    </source>
</evidence>
<dbReference type="InterPro" id="IPR050355">
    <property type="entry name" value="RCF1"/>
</dbReference>
<keyword evidence="9" id="KW-1185">Reference proteome</keyword>
<accession>A0A8B6GE11</accession>
<evidence type="ECO:0000256" key="4">
    <source>
        <dbReference type="ARBA" id="ARBA00023128"/>
    </source>
</evidence>
<dbReference type="Gene3D" id="6.10.140.1320">
    <property type="match status" value="1"/>
</dbReference>
<dbReference type="Proteomes" id="UP000596742">
    <property type="component" value="Unassembled WGS sequence"/>
</dbReference>
<dbReference type="PANTHER" id="PTHR12297">
    <property type="entry name" value="HYPOXIA-INDUCBILE GENE 1 HIG1 -RELATED"/>
    <property type="match status" value="1"/>
</dbReference>
<protein>
    <recommendedName>
        <fullName evidence="7">HIG1 domain-containing protein</fullName>
    </recommendedName>
</protein>
<dbReference type="Pfam" id="PF04588">
    <property type="entry name" value="HIG_1_N"/>
    <property type="match status" value="1"/>
</dbReference>
<proteinExistence type="predicted"/>
<keyword evidence="3 6" id="KW-1133">Transmembrane helix</keyword>
<feature type="transmembrane region" description="Helical" evidence="6">
    <location>
        <begin position="116"/>
        <end position="133"/>
    </location>
</feature>
<evidence type="ECO:0000313" key="8">
    <source>
        <dbReference type="EMBL" id="VDI62550.1"/>
    </source>
</evidence>
<evidence type="ECO:0000256" key="1">
    <source>
        <dbReference type="ARBA" id="ARBA00004325"/>
    </source>
</evidence>
<feature type="transmembrane region" description="Helical" evidence="6">
    <location>
        <begin position="149"/>
        <end position="169"/>
    </location>
</feature>
<evidence type="ECO:0000256" key="5">
    <source>
        <dbReference type="ARBA" id="ARBA00023136"/>
    </source>
</evidence>
<dbReference type="AlphaFoldDB" id="A0A8B6GE11"/>
<keyword evidence="4" id="KW-0496">Mitochondrion</keyword>
<reference evidence="8" key="1">
    <citation type="submission" date="2018-11" db="EMBL/GenBank/DDBJ databases">
        <authorList>
            <person name="Alioto T."/>
            <person name="Alioto T."/>
        </authorList>
    </citation>
    <scope>NUCLEOTIDE SEQUENCE</scope>
</reference>
<dbReference type="GO" id="GO:0031966">
    <property type="term" value="C:mitochondrial membrane"/>
    <property type="evidence" value="ECO:0007669"/>
    <property type="project" value="UniProtKB-SubCell"/>
</dbReference>
<keyword evidence="2 6" id="KW-0812">Transmembrane</keyword>
<comment type="subcellular location">
    <subcellularLocation>
        <location evidence="1">Mitochondrion membrane</location>
    </subcellularLocation>
</comment>
<feature type="domain" description="HIG1" evidence="7">
    <location>
        <begin position="87"/>
        <end position="179"/>
    </location>
</feature>
<dbReference type="EMBL" id="UYJE01008278">
    <property type="protein sequence ID" value="VDI62550.1"/>
    <property type="molecule type" value="Genomic_DNA"/>
</dbReference>
<evidence type="ECO:0000256" key="2">
    <source>
        <dbReference type="ARBA" id="ARBA00022692"/>
    </source>
</evidence>